<dbReference type="Pfam" id="PF00496">
    <property type="entry name" value="SBP_bac_5"/>
    <property type="match status" value="1"/>
</dbReference>
<feature type="domain" description="Solute-binding protein family 5" evidence="7">
    <location>
        <begin position="82"/>
        <end position="522"/>
    </location>
</feature>
<keyword evidence="3" id="KW-0813">Transport</keyword>
<dbReference type="Gene3D" id="3.10.105.10">
    <property type="entry name" value="Dipeptide-binding Protein, Domain 3"/>
    <property type="match status" value="1"/>
</dbReference>
<gene>
    <name evidence="8" type="ORF">HMPREF9708_01196</name>
</gene>
<keyword evidence="4 6" id="KW-0732">Signal</keyword>
<keyword evidence="9" id="KW-1185">Reference proteome</keyword>
<reference evidence="8 9" key="1">
    <citation type="submission" date="2012-01" db="EMBL/GenBank/DDBJ databases">
        <title>The Genome Sequence of Facklamia languida CCUG 37842.</title>
        <authorList>
            <consortium name="The Broad Institute Genome Sequencing Platform"/>
            <person name="Earl A."/>
            <person name="Ward D."/>
            <person name="Feldgarden M."/>
            <person name="Gevers D."/>
            <person name="Huys G."/>
            <person name="Young S.K."/>
            <person name="Zeng Q."/>
            <person name="Gargeya S."/>
            <person name="Fitzgerald M."/>
            <person name="Haas B."/>
            <person name="Abouelleil A."/>
            <person name="Alvarado L."/>
            <person name="Arachchi H.M."/>
            <person name="Berlin A."/>
            <person name="Chapman S.B."/>
            <person name="Gearin G."/>
            <person name="Goldberg J."/>
            <person name="Griggs A."/>
            <person name="Gujja S."/>
            <person name="Hansen M."/>
            <person name="Heiman D."/>
            <person name="Howarth C."/>
            <person name="Larimer J."/>
            <person name="Lui A."/>
            <person name="MacDonald P.J.P."/>
            <person name="McCowen C."/>
            <person name="Montmayeur A."/>
            <person name="Murphy C."/>
            <person name="Neiman D."/>
            <person name="Pearson M."/>
            <person name="Priest M."/>
            <person name="Roberts A."/>
            <person name="Saif S."/>
            <person name="Shea T."/>
            <person name="Sisk P."/>
            <person name="Stolte C."/>
            <person name="Sykes S."/>
            <person name="Wortman J."/>
            <person name="Nusbaum C."/>
            <person name="Birren B."/>
        </authorList>
    </citation>
    <scope>NUCLEOTIDE SEQUENCE [LARGE SCALE GENOMIC DNA]</scope>
    <source>
        <strain evidence="8 9">CCUG 37842</strain>
    </source>
</reference>
<dbReference type="GO" id="GO:0030313">
    <property type="term" value="C:cell envelope"/>
    <property type="evidence" value="ECO:0007669"/>
    <property type="project" value="UniProtKB-SubCell"/>
</dbReference>
<protein>
    <recommendedName>
        <fullName evidence="7">Solute-binding protein family 5 domain-containing protein</fullName>
    </recommendedName>
</protein>
<dbReference type="GO" id="GO:0043190">
    <property type="term" value="C:ATP-binding cassette (ABC) transporter complex"/>
    <property type="evidence" value="ECO:0007669"/>
    <property type="project" value="InterPro"/>
</dbReference>
<accession>H3NK07</accession>
<evidence type="ECO:0000256" key="5">
    <source>
        <dbReference type="SAM" id="MobiDB-lite"/>
    </source>
</evidence>
<dbReference type="InterPro" id="IPR039424">
    <property type="entry name" value="SBP_5"/>
</dbReference>
<dbReference type="RefSeq" id="WP_006309395.1">
    <property type="nucleotide sequence ID" value="NZ_JH601133.1"/>
</dbReference>
<dbReference type="GO" id="GO:0015833">
    <property type="term" value="P:peptide transport"/>
    <property type="evidence" value="ECO:0007669"/>
    <property type="project" value="TreeGrafter"/>
</dbReference>
<dbReference type="CDD" id="cd08504">
    <property type="entry name" value="PBP2_OppA"/>
    <property type="match status" value="1"/>
</dbReference>
<evidence type="ECO:0000256" key="3">
    <source>
        <dbReference type="ARBA" id="ARBA00022448"/>
    </source>
</evidence>
<comment type="similarity">
    <text evidence="2">Belongs to the bacterial solute-binding protein 5 family.</text>
</comment>
<dbReference type="HOGENOM" id="CLU_026497_0_0_9"/>
<dbReference type="Proteomes" id="UP000006190">
    <property type="component" value="Unassembled WGS sequence"/>
</dbReference>
<evidence type="ECO:0000256" key="6">
    <source>
        <dbReference type="SAM" id="SignalP"/>
    </source>
</evidence>
<name>H3NK07_9LACT</name>
<evidence type="ECO:0000313" key="8">
    <source>
        <dbReference type="EMBL" id="EHR36524.1"/>
    </source>
</evidence>
<evidence type="ECO:0000259" key="7">
    <source>
        <dbReference type="Pfam" id="PF00496"/>
    </source>
</evidence>
<dbReference type="SUPFAM" id="SSF53850">
    <property type="entry name" value="Periplasmic binding protein-like II"/>
    <property type="match status" value="1"/>
</dbReference>
<sequence length="720" mass="80273">MNKFFKKAFIGFVTTLTLGAVAAPLAAVKAQEEVGELDPNFKATYLLDPTTLDYTFTSRNSNTQHVANFIDGLYENDRYGNYIPAVAESHEVSEDGLVYTYKIRPGVMWVDMNGNEYAETTAHDFVTGLKHAADTQSESLPIVSDSIANLQAYIDGEITDFEEVGVKALDDYTLEYTLARPEPYFNSKTTYGILYPINQEFLDSVGDSFGSLSPDSILYNGPFILSNLTAKSQIEYLKNEAYWDKDNVFLDSVTYTYNDGSDPEVFYRLFKDNAVSSFGVNPTLPIYGDIQKEFGDYITQQQRKGSTFLLQFNVNRIKHEATGKSDEAQHEATHMAILNKKFRQAINFGFDRHTYMTQQFGEEFADTDIRNTLVPPEYVNVGEETFGEAVERHLKEMDPELYDDIDLTDGQDAFYNPELAAKLMAEAREELEAGGVEFPIQLDLPVLESVPNAVNQAKSLKATVEDSLGSDNVVINPVLLNQDAYYAATFDATVASEVDYDFTNESGWIPDFLDPSTFLDIYDPYLGTFLVAIGFDPIIKTGQEDPYAEAREASGLLEYGELLKEANAITDDLDARFDAYAKAQAWLTDSAIALPIRTGGSYLRVTKIVPFSGPYAYAGPGAERFKFVQVQAEPVSMEQWQKAFDDWSANRVTGSSVSAKKEEAPANDSEMSEEESAEETEETEESAEAEESEESMEETEEIMDESSEAEEEAPAEESAE</sequence>
<comment type="subcellular location">
    <subcellularLocation>
        <location evidence="1">Cell envelope</location>
    </subcellularLocation>
</comment>
<dbReference type="AlphaFoldDB" id="H3NK07"/>
<feature type="compositionally biased region" description="Acidic residues" evidence="5">
    <location>
        <begin position="670"/>
        <end position="720"/>
    </location>
</feature>
<dbReference type="GO" id="GO:1904680">
    <property type="term" value="F:peptide transmembrane transporter activity"/>
    <property type="evidence" value="ECO:0007669"/>
    <property type="project" value="TreeGrafter"/>
</dbReference>
<dbReference type="eggNOG" id="COG4166">
    <property type="taxonomic scope" value="Bacteria"/>
</dbReference>
<evidence type="ECO:0000256" key="1">
    <source>
        <dbReference type="ARBA" id="ARBA00004196"/>
    </source>
</evidence>
<dbReference type="PANTHER" id="PTHR30290">
    <property type="entry name" value="PERIPLASMIC BINDING COMPONENT OF ABC TRANSPORTER"/>
    <property type="match status" value="1"/>
</dbReference>
<organism evidence="8 9">
    <name type="scientific">Facklamia languida CCUG 37842</name>
    <dbReference type="NCBI Taxonomy" id="883113"/>
    <lineage>
        <taxon>Bacteria</taxon>
        <taxon>Bacillati</taxon>
        <taxon>Bacillota</taxon>
        <taxon>Bacilli</taxon>
        <taxon>Lactobacillales</taxon>
        <taxon>Aerococcaceae</taxon>
        <taxon>Facklamia</taxon>
    </lineage>
</organism>
<evidence type="ECO:0000313" key="9">
    <source>
        <dbReference type="Proteomes" id="UP000006190"/>
    </source>
</evidence>
<dbReference type="PATRIC" id="fig|883113.3.peg.1191"/>
<feature type="chain" id="PRO_5038610287" description="Solute-binding protein family 5 domain-containing protein" evidence="6">
    <location>
        <begin position="23"/>
        <end position="720"/>
    </location>
</feature>
<dbReference type="InterPro" id="IPR000914">
    <property type="entry name" value="SBP_5_dom"/>
</dbReference>
<dbReference type="Gene3D" id="3.90.76.10">
    <property type="entry name" value="Dipeptide-binding Protein, Domain 1"/>
    <property type="match status" value="1"/>
</dbReference>
<dbReference type="GO" id="GO:0042597">
    <property type="term" value="C:periplasmic space"/>
    <property type="evidence" value="ECO:0007669"/>
    <property type="project" value="UniProtKB-ARBA"/>
</dbReference>
<dbReference type="STRING" id="883113.HMPREF9708_01196"/>
<evidence type="ECO:0000256" key="4">
    <source>
        <dbReference type="ARBA" id="ARBA00022729"/>
    </source>
</evidence>
<dbReference type="Gene3D" id="3.40.190.10">
    <property type="entry name" value="Periplasmic binding protein-like II"/>
    <property type="match status" value="1"/>
</dbReference>
<proteinExistence type="inferred from homology"/>
<comment type="caution">
    <text evidence="8">The sequence shown here is derived from an EMBL/GenBank/DDBJ whole genome shotgun (WGS) entry which is preliminary data.</text>
</comment>
<feature type="region of interest" description="Disordered" evidence="5">
    <location>
        <begin position="652"/>
        <end position="720"/>
    </location>
</feature>
<feature type="signal peptide" evidence="6">
    <location>
        <begin position="1"/>
        <end position="22"/>
    </location>
</feature>
<dbReference type="PANTHER" id="PTHR30290:SF10">
    <property type="entry name" value="PERIPLASMIC OLIGOPEPTIDE-BINDING PROTEIN-RELATED"/>
    <property type="match status" value="1"/>
</dbReference>
<dbReference type="EMBL" id="AGEG01000014">
    <property type="protein sequence ID" value="EHR36524.1"/>
    <property type="molecule type" value="Genomic_DNA"/>
</dbReference>
<dbReference type="OrthoDB" id="2255988at2"/>
<evidence type="ECO:0000256" key="2">
    <source>
        <dbReference type="ARBA" id="ARBA00005695"/>
    </source>
</evidence>